<dbReference type="PANTHER" id="PTHR33529:SF6">
    <property type="entry name" value="YJGP_YJGQ FAMILY PERMEASE"/>
    <property type="match status" value="1"/>
</dbReference>
<proteinExistence type="predicted"/>
<keyword evidence="4 6" id="KW-1133">Transmembrane helix</keyword>
<dbReference type="Pfam" id="PF03739">
    <property type="entry name" value="LptF_LptG"/>
    <property type="match status" value="1"/>
</dbReference>
<feature type="transmembrane region" description="Helical" evidence="6">
    <location>
        <begin position="61"/>
        <end position="79"/>
    </location>
</feature>
<evidence type="ECO:0008006" key="8">
    <source>
        <dbReference type="Google" id="ProtNLM"/>
    </source>
</evidence>
<evidence type="ECO:0000256" key="6">
    <source>
        <dbReference type="SAM" id="Phobius"/>
    </source>
</evidence>
<comment type="caution">
    <text evidence="7">The sequence shown here is derived from an EMBL/GenBank/DDBJ whole genome shotgun (WGS) entry which is preliminary data.</text>
</comment>
<dbReference type="PANTHER" id="PTHR33529">
    <property type="entry name" value="SLR0882 PROTEIN-RELATED"/>
    <property type="match status" value="1"/>
</dbReference>
<dbReference type="InterPro" id="IPR005495">
    <property type="entry name" value="LptG/LptF_permease"/>
</dbReference>
<evidence type="ECO:0000256" key="2">
    <source>
        <dbReference type="ARBA" id="ARBA00022475"/>
    </source>
</evidence>
<keyword evidence="5 6" id="KW-0472">Membrane</keyword>
<dbReference type="AlphaFoldDB" id="A0A644UCY4"/>
<evidence type="ECO:0000256" key="4">
    <source>
        <dbReference type="ARBA" id="ARBA00022989"/>
    </source>
</evidence>
<evidence type="ECO:0000256" key="1">
    <source>
        <dbReference type="ARBA" id="ARBA00004651"/>
    </source>
</evidence>
<evidence type="ECO:0000256" key="3">
    <source>
        <dbReference type="ARBA" id="ARBA00022692"/>
    </source>
</evidence>
<protein>
    <recommendedName>
        <fullName evidence="8">Lipopolysaccharide export system permease protein LptG</fullName>
    </recommendedName>
</protein>
<accession>A0A644UCY4</accession>
<sequence length="362" mass="40235">MRILDKYILKQMLGPFCFGVAAFSTIFVASSFLFRVAQYLTEYGASASSLIRLFFCLMPEVINYTFPMSMLLASLLTMDKLSGSSEITAMRSGGISFRRIAAPILIAGFVVSMFSVIWAEKVVPPAKTEYARIIDYEIKHDTKPKTQDHIVIKTIKNDKLDRLTYARTFDEEQGVLKDITIEEFQDGQLARIQKTPMAKWTDGTWIMEGGSITDLTGAAGVSRSMTFDKQVLPITATPTAITLDQKTPEQMTIGELKTYIGILQRQYMPTSKYVMEMYMRFSIPLASFFFALIGVPLGMQGQRTGTSMGLGISVVIIFVYYSVMTFMTGLGNGGALPPIIAALVPNALCGAFGLWLMWKKDQ</sequence>
<dbReference type="EMBL" id="VSSQ01000099">
    <property type="protein sequence ID" value="MPL76710.1"/>
    <property type="molecule type" value="Genomic_DNA"/>
</dbReference>
<keyword evidence="2" id="KW-1003">Cell membrane</keyword>
<evidence type="ECO:0000313" key="7">
    <source>
        <dbReference type="EMBL" id="MPL76710.1"/>
    </source>
</evidence>
<reference evidence="7" key="1">
    <citation type="submission" date="2019-08" db="EMBL/GenBank/DDBJ databases">
        <authorList>
            <person name="Kucharzyk K."/>
            <person name="Murdoch R.W."/>
            <person name="Higgins S."/>
            <person name="Loffler F."/>
        </authorList>
    </citation>
    <scope>NUCLEOTIDE SEQUENCE</scope>
</reference>
<keyword evidence="3 6" id="KW-0812">Transmembrane</keyword>
<gene>
    <name evidence="7" type="ORF">SDC9_22556</name>
</gene>
<feature type="transmembrane region" description="Helical" evidence="6">
    <location>
        <begin position="277"/>
        <end position="297"/>
    </location>
</feature>
<dbReference type="GO" id="GO:0043190">
    <property type="term" value="C:ATP-binding cassette (ABC) transporter complex"/>
    <property type="evidence" value="ECO:0007669"/>
    <property type="project" value="TreeGrafter"/>
</dbReference>
<feature type="transmembrane region" description="Helical" evidence="6">
    <location>
        <begin position="100"/>
        <end position="119"/>
    </location>
</feature>
<feature type="transmembrane region" description="Helical" evidence="6">
    <location>
        <begin position="309"/>
        <end position="327"/>
    </location>
</feature>
<organism evidence="7">
    <name type="scientific">bioreactor metagenome</name>
    <dbReference type="NCBI Taxonomy" id="1076179"/>
    <lineage>
        <taxon>unclassified sequences</taxon>
        <taxon>metagenomes</taxon>
        <taxon>ecological metagenomes</taxon>
    </lineage>
</organism>
<dbReference type="GO" id="GO:0015920">
    <property type="term" value="P:lipopolysaccharide transport"/>
    <property type="evidence" value="ECO:0007669"/>
    <property type="project" value="TreeGrafter"/>
</dbReference>
<comment type="subcellular location">
    <subcellularLocation>
        <location evidence="1">Cell membrane</location>
        <topology evidence="1">Multi-pass membrane protein</topology>
    </subcellularLocation>
</comment>
<feature type="transmembrane region" description="Helical" evidence="6">
    <location>
        <begin position="12"/>
        <end position="34"/>
    </location>
</feature>
<name>A0A644UCY4_9ZZZZ</name>
<evidence type="ECO:0000256" key="5">
    <source>
        <dbReference type="ARBA" id="ARBA00023136"/>
    </source>
</evidence>
<feature type="transmembrane region" description="Helical" evidence="6">
    <location>
        <begin position="339"/>
        <end position="358"/>
    </location>
</feature>